<comment type="caution">
    <text evidence="4">The sequence shown here is derived from an EMBL/GenBank/DDBJ whole genome shotgun (WGS) entry which is preliminary data.</text>
</comment>
<protein>
    <recommendedName>
        <fullName evidence="3">AB hydrolase-1 domain-containing protein</fullName>
    </recommendedName>
</protein>
<evidence type="ECO:0000259" key="3">
    <source>
        <dbReference type="Pfam" id="PF12697"/>
    </source>
</evidence>
<evidence type="ECO:0000313" key="5">
    <source>
        <dbReference type="Proteomes" id="UP001187192"/>
    </source>
</evidence>
<dbReference type="GO" id="GO:0080031">
    <property type="term" value="F:methyl salicylate esterase activity"/>
    <property type="evidence" value="ECO:0007669"/>
    <property type="project" value="TreeGrafter"/>
</dbReference>
<dbReference type="PANTHER" id="PTHR10992">
    <property type="entry name" value="METHYLESTERASE FAMILY MEMBER"/>
    <property type="match status" value="1"/>
</dbReference>
<accession>A0AA87ZXW1</accession>
<keyword evidence="1" id="KW-0378">Hydrolase</keyword>
<dbReference type="GO" id="GO:0080030">
    <property type="term" value="F:methyl indole-3-acetate esterase activity"/>
    <property type="evidence" value="ECO:0007669"/>
    <property type="project" value="TreeGrafter"/>
</dbReference>
<feature type="compositionally biased region" description="Polar residues" evidence="2">
    <location>
        <begin position="42"/>
        <end position="51"/>
    </location>
</feature>
<feature type="domain" description="AB hydrolase-1" evidence="3">
    <location>
        <begin position="79"/>
        <end position="316"/>
    </location>
</feature>
<feature type="region of interest" description="Disordered" evidence="2">
    <location>
        <begin position="31"/>
        <end position="53"/>
    </location>
</feature>
<dbReference type="EMBL" id="BTGU01000013">
    <property type="protein sequence ID" value="GMN42019.1"/>
    <property type="molecule type" value="Genomic_DNA"/>
</dbReference>
<evidence type="ECO:0000313" key="4">
    <source>
        <dbReference type="EMBL" id="GMN42019.1"/>
    </source>
</evidence>
<sequence>MAAALLFRDYQRTGNMEPVMNRSTSVVYPSPAPKKQGFGLPKSSSSRQHSGLDTVVQPRELVASLDPKSIENTETNHFIVVHGGGFGAWCWYKSMSLLLDGGFKVDAVDLTGSGIHSSDTNTITSLAQYVKPLTELLEKLEDGKKVILVGHDFGGVCISYVMELFPTKIAKAIFVAATMLASGQSTLDLFSKQIGPNDLMQQAQVFLYANGKDHPPTAIDHNKELVKDLFFNQSPSKDVALASVSMRPIPFAPLMEKLSLSDENYGSIRRFYVVTLEDQAFSALLQESMIDSNPPEQVFRIKGSDHSPFFSRPQALHKFLVEIAQIPPK</sequence>
<evidence type="ECO:0000256" key="2">
    <source>
        <dbReference type="SAM" id="MobiDB-lite"/>
    </source>
</evidence>
<dbReference type="AlphaFoldDB" id="A0AA87ZXW1"/>
<organism evidence="4 5">
    <name type="scientific">Ficus carica</name>
    <name type="common">Common fig</name>
    <dbReference type="NCBI Taxonomy" id="3494"/>
    <lineage>
        <taxon>Eukaryota</taxon>
        <taxon>Viridiplantae</taxon>
        <taxon>Streptophyta</taxon>
        <taxon>Embryophyta</taxon>
        <taxon>Tracheophyta</taxon>
        <taxon>Spermatophyta</taxon>
        <taxon>Magnoliopsida</taxon>
        <taxon>eudicotyledons</taxon>
        <taxon>Gunneridae</taxon>
        <taxon>Pentapetalae</taxon>
        <taxon>rosids</taxon>
        <taxon>fabids</taxon>
        <taxon>Rosales</taxon>
        <taxon>Moraceae</taxon>
        <taxon>Ficeae</taxon>
        <taxon>Ficus</taxon>
    </lineage>
</organism>
<reference evidence="4" key="1">
    <citation type="submission" date="2023-07" db="EMBL/GenBank/DDBJ databases">
        <title>draft genome sequence of fig (Ficus carica).</title>
        <authorList>
            <person name="Takahashi T."/>
            <person name="Nishimura K."/>
        </authorList>
    </citation>
    <scope>NUCLEOTIDE SEQUENCE</scope>
</reference>
<proteinExistence type="predicted"/>
<keyword evidence="5" id="KW-1185">Reference proteome</keyword>
<evidence type="ECO:0000256" key="1">
    <source>
        <dbReference type="ARBA" id="ARBA00022801"/>
    </source>
</evidence>
<dbReference type="Gene3D" id="3.40.50.1820">
    <property type="entry name" value="alpha/beta hydrolase"/>
    <property type="match status" value="1"/>
</dbReference>
<dbReference type="InterPro" id="IPR029058">
    <property type="entry name" value="AB_hydrolase_fold"/>
</dbReference>
<name>A0AA87ZXW1_FICCA</name>
<gene>
    <name evidence="4" type="ORF">TIFTF001_011234</name>
</gene>
<dbReference type="GO" id="GO:0080032">
    <property type="term" value="F:methyl jasmonate esterase activity"/>
    <property type="evidence" value="ECO:0007669"/>
    <property type="project" value="TreeGrafter"/>
</dbReference>
<dbReference type="PANTHER" id="PTHR10992:SF1025">
    <property type="entry name" value="METHYLESTERASE 15, CHLOROPLASTIC-RELATED"/>
    <property type="match status" value="1"/>
</dbReference>
<dbReference type="InterPro" id="IPR000073">
    <property type="entry name" value="AB_hydrolase_1"/>
</dbReference>
<dbReference type="SUPFAM" id="SSF53474">
    <property type="entry name" value="alpha/beta-Hydrolases"/>
    <property type="match status" value="1"/>
</dbReference>
<dbReference type="Pfam" id="PF12697">
    <property type="entry name" value="Abhydrolase_6"/>
    <property type="match status" value="1"/>
</dbReference>
<dbReference type="InterPro" id="IPR045889">
    <property type="entry name" value="MES/HNL"/>
</dbReference>
<dbReference type="GO" id="GO:0009696">
    <property type="term" value="P:salicylic acid metabolic process"/>
    <property type="evidence" value="ECO:0007669"/>
    <property type="project" value="TreeGrafter"/>
</dbReference>
<dbReference type="Proteomes" id="UP001187192">
    <property type="component" value="Unassembled WGS sequence"/>
</dbReference>
<dbReference type="FunFam" id="3.40.50.1820:FF:000025">
    <property type="entry name" value="putative methylesterase 11, chloroplastic"/>
    <property type="match status" value="1"/>
</dbReference>
<dbReference type="GO" id="GO:0009694">
    <property type="term" value="P:jasmonic acid metabolic process"/>
    <property type="evidence" value="ECO:0007669"/>
    <property type="project" value="TreeGrafter"/>
</dbReference>